<reference evidence="2 3" key="1">
    <citation type="submission" date="2024-06" db="EMBL/GenBank/DDBJ databases">
        <title>A chromosome level genome sequence of Diviner's sage (Salvia divinorum).</title>
        <authorList>
            <person name="Ford S.A."/>
            <person name="Ro D.-K."/>
            <person name="Ness R.W."/>
            <person name="Phillips M.A."/>
        </authorList>
    </citation>
    <scope>NUCLEOTIDE SEQUENCE [LARGE SCALE GENOMIC DNA]</scope>
    <source>
        <strain evidence="2">SAF-2024a</strain>
        <tissue evidence="2">Leaf</tissue>
    </source>
</reference>
<accession>A0ABD1FP44</accession>
<dbReference type="Proteomes" id="UP001567538">
    <property type="component" value="Unassembled WGS sequence"/>
</dbReference>
<evidence type="ECO:0000256" key="1">
    <source>
        <dbReference type="SAM" id="MobiDB-lite"/>
    </source>
</evidence>
<comment type="caution">
    <text evidence="2">The sequence shown here is derived from an EMBL/GenBank/DDBJ whole genome shotgun (WGS) entry which is preliminary data.</text>
</comment>
<proteinExistence type="predicted"/>
<feature type="region of interest" description="Disordered" evidence="1">
    <location>
        <begin position="39"/>
        <end position="77"/>
    </location>
</feature>
<feature type="compositionally biased region" description="Polar residues" evidence="1">
    <location>
        <begin position="47"/>
        <end position="57"/>
    </location>
</feature>
<evidence type="ECO:0000313" key="3">
    <source>
        <dbReference type="Proteomes" id="UP001567538"/>
    </source>
</evidence>
<organism evidence="2 3">
    <name type="scientific">Salvia divinorum</name>
    <name type="common">Maria pastora</name>
    <name type="synonym">Diviner's sage</name>
    <dbReference type="NCBI Taxonomy" id="28513"/>
    <lineage>
        <taxon>Eukaryota</taxon>
        <taxon>Viridiplantae</taxon>
        <taxon>Streptophyta</taxon>
        <taxon>Embryophyta</taxon>
        <taxon>Tracheophyta</taxon>
        <taxon>Spermatophyta</taxon>
        <taxon>Magnoliopsida</taxon>
        <taxon>eudicotyledons</taxon>
        <taxon>Gunneridae</taxon>
        <taxon>Pentapetalae</taxon>
        <taxon>asterids</taxon>
        <taxon>lamiids</taxon>
        <taxon>Lamiales</taxon>
        <taxon>Lamiaceae</taxon>
        <taxon>Nepetoideae</taxon>
        <taxon>Mentheae</taxon>
        <taxon>Salviinae</taxon>
        <taxon>Salvia</taxon>
        <taxon>Salvia subgen. Calosphace</taxon>
    </lineage>
</organism>
<keyword evidence="3" id="KW-1185">Reference proteome</keyword>
<dbReference type="AlphaFoldDB" id="A0ABD1FP44"/>
<sequence>MLGRNICYIQTSCILASSSKSLIREQVDLLPDQRADSLETRDKKGTVSCSTESSSQDEAAGNDDKALSDDEWEMLLA</sequence>
<name>A0ABD1FP44_SALDI</name>
<dbReference type="EMBL" id="JBEAFC010000014">
    <property type="protein sequence ID" value="KAL1533270.1"/>
    <property type="molecule type" value="Genomic_DNA"/>
</dbReference>
<gene>
    <name evidence="2" type="ORF">AAHA92_33174</name>
</gene>
<evidence type="ECO:0000313" key="2">
    <source>
        <dbReference type="EMBL" id="KAL1533270.1"/>
    </source>
</evidence>
<protein>
    <submittedName>
        <fullName evidence="2">Uncharacterized protein</fullName>
    </submittedName>
</protein>